<dbReference type="InterPro" id="IPR020271">
    <property type="entry name" value="Uncharacterised_MJ1172"/>
</dbReference>
<dbReference type="Pfam" id="PF10884">
    <property type="entry name" value="DUF2683"/>
    <property type="match status" value="1"/>
</dbReference>
<dbReference type="RefSeq" id="WP_073214175.1">
    <property type="nucleotide sequence ID" value="NZ_FNNS01000004.1"/>
</dbReference>
<evidence type="ECO:0000313" key="2">
    <source>
        <dbReference type="Proteomes" id="UP000184172"/>
    </source>
</evidence>
<dbReference type="EMBL" id="FQYV01000002">
    <property type="protein sequence ID" value="SHI40593.1"/>
    <property type="molecule type" value="Genomic_DNA"/>
</dbReference>
<gene>
    <name evidence="1" type="ORF">SAMN04487908_10239</name>
</gene>
<protein>
    <submittedName>
        <fullName evidence="1">Uncharacterized protein</fullName>
    </submittedName>
</protein>
<organism evidence="1 2">
    <name type="scientific">Aequorivita viscosa</name>
    <dbReference type="NCBI Taxonomy" id="797419"/>
    <lineage>
        <taxon>Bacteria</taxon>
        <taxon>Pseudomonadati</taxon>
        <taxon>Bacteroidota</taxon>
        <taxon>Flavobacteriia</taxon>
        <taxon>Flavobacteriales</taxon>
        <taxon>Flavobacteriaceae</taxon>
        <taxon>Aequorivita</taxon>
    </lineage>
</organism>
<dbReference type="OrthoDB" id="827255at2"/>
<dbReference type="AlphaFoldDB" id="A0A1M6AWK3"/>
<accession>A0A1M6AWK3</accession>
<reference evidence="2" key="1">
    <citation type="submission" date="2016-11" db="EMBL/GenBank/DDBJ databases">
        <authorList>
            <person name="Varghese N."/>
            <person name="Submissions S."/>
        </authorList>
    </citation>
    <scope>NUCLEOTIDE SEQUENCE [LARGE SCALE GENOMIC DNA]</scope>
    <source>
        <strain evidence="2">DSM 26349</strain>
    </source>
</reference>
<name>A0A1M6AWK3_9FLAO</name>
<dbReference type="STRING" id="797419.SAMN05216556_10442"/>
<dbReference type="Proteomes" id="UP000184172">
    <property type="component" value="Unassembled WGS sequence"/>
</dbReference>
<sequence length="70" mass="8207">MKTIIVHAESSKMKKITEYLKALNVVFETGDEDNPYDPEFVEKIKKSQQQYEEGKYTTVAKEDLEDYLKT</sequence>
<keyword evidence="2" id="KW-1185">Reference proteome</keyword>
<proteinExistence type="predicted"/>
<evidence type="ECO:0000313" key="1">
    <source>
        <dbReference type="EMBL" id="SHI40593.1"/>
    </source>
</evidence>